<dbReference type="InterPro" id="IPR019546">
    <property type="entry name" value="TAT_signal_bac_arc"/>
</dbReference>
<keyword evidence="3 10" id="KW-0732">Signal</keyword>
<keyword evidence="2" id="KW-0479">Metal-binding</keyword>
<dbReference type="Gene3D" id="2.60.40.420">
    <property type="entry name" value="Cupredoxins - blue copper proteins"/>
    <property type="match status" value="3"/>
</dbReference>
<dbReference type="PROSITE" id="PS00080">
    <property type="entry name" value="MULTICOPPER_OXIDASE2"/>
    <property type="match status" value="1"/>
</dbReference>
<sequence>MLRRDFIKYTAALGAVSALPLWSRAAWAADLPALPIPPLLTPDAQGKLALALQTGEMNWLPQAATKTWGVNGALLGPAVRLQRGKAVTVDINNRLPEASTVHWHGLEIPGDVDGGPQALIAPGATRTVHFTIDQPAATCWFHPHTHGKTGHQVMMGLGGLVLLEDEESSKLPLPKTWGKDDIPVILQDKRLGKDAQIEYQLDIMSAAVGWFGDRMFTNGAQYPQHVAPRGWLRLRFLNGCNARSLQLAASDRRPLYVIASDGGFLGEPVKLTELPMLMGERFEVLVDASDGKPFDIVTLPVQQMGMTLAPFDQPLPVLHIQPSLAQGIKSMPDSLVKLPPLPAAAGAQQREFRLMMDPKLDMLGMKALMDRYGHQAMAGMSMDHGSMGHGAPESGGQMAGMDHGKMDHGKMAGMDHSKMDHGSMAGMDHGKMKHGEQPYDFSHGNTINGKAFDMNKPMFAAKRGQYEKWVISGEGDMMLHPFHIHGTQFRILSENGKPPAAHRAGWKDTVRVEGARSEVLVQFNHEASAEHAYMAHCHLLEHEDTGMMMGFTVA</sequence>
<keyword evidence="4" id="KW-0560">Oxidoreductase</keyword>
<organism evidence="13 14">
    <name type="scientific">Serratia rubidaea</name>
    <name type="common">Serratia marinorubra</name>
    <dbReference type="NCBI Taxonomy" id="61652"/>
    <lineage>
        <taxon>Bacteria</taxon>
        <taxon>Pseudomonadati</taxon>
        <taxon>Pseudomonadota</taxon>
        <taxon>Gammaproteobacteria</taxon>
        <taxon>Enterobacterales</taxon>
        <taxon>Yersiniaceae</taxon>
        <taxon>Serratia</taxon>
    </lineage>
</organism>
<dbReference type="InterPro" id="IPR045087">
    <property type="entry name" value="Cu-oxidase_fam"/>
</dbReference>
<reference evidence="13 14" key="1">
    <citation type="submission" date="2018-12" db="EMBL/GenBank/DDBJ databases">
        <authorList>
            <consortium name="Pathogen Informatics"/>
        </authorList>
    </citation>
    <scope>NUCLEOTIDE SEQUENCE [LARGE SCALE GENOMIC DNA]</scope>
    <source>
        <strain evidence="13 14">NCTC9419</strain>
    </source>
</reference>
<comment type="subunit">
    <text evidence="1">Monomer.</text>
</comment>
<dbReference type="PANTHER" id="PTHR48267:SF1">
    <property type="entry name" value="BILIRUBIN OXIDASE"/>
    <property type="match status" value="1"/>
</dbReference>
<dbReference type="GeneID" id="61762626"/>
<evidence type="ECO:0000256" key="7">
    <source>
        <dbReference type="ARBA" id="ARBA00042896"/>
    </source>
</evidence>
<feature type="domain" description="Plastocyanin-like" evidence="11">
    <location>
        <begin position="428"/>
        <end position="553"/>
    </location>
</feature>
<dbReference type="STRING" id="61652.AXX16_1363"/>
<dbReference type="Pfam" id="PF07731">
    <property type="entry name" value="Cu-oxidase_2"/>
    <property type="match status" value="1"/>
</dbReference>
<dbReference type="InterPro" id="IPR011707">
    <property type="entry name" value="Cu-oxidase-like_N"/>
</dbReference>
<evidence type="ECO:0000256" key="4">
    <source>
        <dbReference type="ARBA" id="ARBA00023002"/>
    </source>
</evidence>
<protein>
    <recommendedName>
        <fullName evidence="6">Multicopper oxidase CueO</fullName>
        <ecNumber evidence="5">1.16.3.4</ecNumber>
    </recommendedName>
    <alternativeName>
        <fullName evidence="7">Copper efflux oxidase</fullName>
    </alternativeName>
    <alternativeName>
        <fullName evidence="8">Cuprous oxidase</fullName>
    </alternativeName>
</protein>
<dbReference type="InterPro" id="IPR006311">
    <property type="entry name" value="TAT_signal"/>
</dbReference>
<feature type="chain" id="PRO_5019564523" description="Multicopper oxidase CueO" evidence="10">
    <location>
        <begin position="29"/>
        <end position="554"/>
    </location>
</feature>
<dbReference type="InterPro" id="IPR008972">
    <property type="entry name" value="Cupredoxin"/>
</dbReference>
<accession>A0A447QIL0</accession>
<evidence type="ECO:0000259" key="11">
    <source>
        <dbReference type="Pfam" id="PF07731"/>
    </source>
</evidence>
<evidence type="ECO:0000259" key="12">
    <source>
        <dbReference type="Pfam" id="PF07732"/>
    </source>
</evidence>
<evidence type="ECO:0000256" key="5">
    <source>
        <dbReference type="ARBA" id="ARBA00038978"/>
    </source>
</evidence>
<name>A0A447QIL0_SERRU</name>
<evidence type="ECO:0000313" key="13">
    <source>
        <dbReference type="EMBL" id="VEA69924.1"/>
    </source>
</evidence>
<dbReference type="NCBIfam" id="TIGR01409">
    <property type="entry name" value="TAT_signal_seq"/>
    <property type="match status" value="1"/>
</dbReference>
<feature type="signal peptide" evidence="10">
    <location>
        <begin position="1"/>
        <end position="28"/>
    </location>
</feature>
<gene>
    <name evidence="13" type="primary">cueO</name>
    <name evidence="13" type="ORF">NCTC9419_01413</name>
</gene>
<dbReference type="EMBL" id="LR134155">
    <property type="protein sequence ID" value="VEA69924.1"/>
    <property type="molecule type" value="Genomic_DNA"/>
</dbReference>
<evidence type="ECO:0000256" key="8">
    <source>
        <dbReference type="ARBA" id="ARBA00043090"/>
    </source>
</evidence>
<dbReference type="Pfam" id="PF07732">
    <property type="entry name" value="Cu-oxidase_3"/>
    <property type="match status" value="1"/>
</dbReference>
<dbReference type="NCBIfam" id="NF008205">
    <property type="entry name" value="PRK10965.1"/>
    <property type="match status" value="1"/>
</dbReference>
<dbReference type="RefSeq" id="WP_054307096.1">
    <property type="nucleotide sequence ID" value="NZ_CAMIPJ010000013.1"/>
</dbReference>
<comment type="catalytic activity">
    <reaction evidence="9">
        <text>4 Cu(+) + O2 + 4 H(+) = 4 Cu(2+) + 2 H2O</text>
        <dbReference type="Rhea" id="RHEA:30083"/>
        <dbReference type="ChEBI" id="CHEBI:15377"/>
        <dbReference type="ChEBI" id="CHEBI:15378"/>
        <dbReference type="ChEBI" id="CHEBI:15379"/>
        <dbReference type="ChEBI" id="CHEBI:29036"/>
        <dbReference type="ChEBI" id="CHEBI:49552"/>
        <dbReference type="EC" id="1.16.3.4"/>
    </reaction>
    <physiologicalReaction direction="left-to-right" evidence="9">
        <dbReference type="Rhea" id="RHEA:30084"/>
    </physiologicalReaction>
</comment>
<dbReference type="Proteomes" id="UP000271603">
    <property type="component" value="Chromosome"/>
</dbReference>
<dbReference type="GO" id="GO:0016491">
    <property type="term" value="F:oxidoreductase activity"/>
    <property type="evidence" value="ECO:0007669"/>
    <property type="project" value="UniProtKB-KW"/>
</dbReference>
<dbReference type="CDD" id="cd04232">
    <property type="entry name" value="CuRO_1_CueO_FtsP"/>
    <property type="match status" value="1"/>
</dbReference>
<dbReference type="SUPFAM" id="SSF49503">
    <property type="entry name" value="Cupredoxins"/>
    <property type="match status" value="3"/>
</dbReference>
<dbReference type="AlphaFoldDB" id="A0A447QIL0"/>
<evidence type="ECO:0000256" key="1">
    <source>
        <dbReference type="ARBA" id="ARBA00011245"/>
    </source>
</evidence>
<evidence type="ECO:0000256" key="2">
    <source>
        <dbReference type="ARBA" id="ARBA00022723"/>
    </source>
</evidence>
<dbReference type="InterPro" id="IPR002355">
    <property type="entry name" value="Cu_oxidase_Cu_BS"/>
</dbReference>
<evidence type="ECO:0000256" key="9">
    <source>
        <dbReference type="ARBA" id="ARBA00048092"/>
    </source>
</evidence>
<dbReference type="GO" id="GO:0005507">
    <property type="term" value="F:copper ion binding"/>
    <property type="evidence" value="ECO:0007669"/>
    <property type="project" value="InterPro"/>
</dbReference>
<dbReference type="EC" id="1.16.3.4" evidence="5"/>
<evidence type="ECO:0000256" key="6">
    <source>
        <dbReference type="ARBA" id="ARBA00041027"/>
    </source>
</evidence>
<evidence type="ECO:0000313" key="14">
    <source>
        <dbReference type="Proteomes" id="UP000271603"/>
    </source>
</evidence>
<dbReference type="InterPro" id="IPR011706">
    <property type="entry name" value="Cu-oxidase_C"/>
</dbReference>
<proteinExistence type="predicted"/>
<dbReference type="PANTHER" id="PTHR48267">
    <property type="entry name" value="CUPREDOXIN SUPERFAMILY PROTEIN"/>
    <property type="match status" value="1"/>
</dbReference>
<feature type="domain" description="Plastocyanin-like" evidence="12">
    <location>
        <begin position="54"/>
        <end position="167"/>
    </location>
</feature>
<evidence type="ECO:0000256" key="3">
    <source>
        <dbReference type="ARBA" id="ARBA00022729"/>
    </source>
</evidence>
<dbReference type="CDD" id="cd13867">
    <property type="entry name" value="CuRO_2_CueO_FtsP"/>
    <property type="match status" value="1"/>
</dbReference>
<evidence type="ECO:0000256" key="10">
    <source>
        <dbReference type="SAM" id="SignalP"/>
    </source>
</evidence>
<dbReference type="PROSITE" id="PS51318">
    <property type="entry name" value="TAT"/>
    <property type="match status" value="1"/>
</dbReference>
<dbReference type="CDD" id="cd13890">
    <property type="entry name" value="CuRO_3_CueO_FtsP"/>
    <property type="match status" value="1"/>
</dbReference>